<dbReference type="AlphaFoldDB" id="A0A6J4V1X5"/>
<proteinExistence type="predicted"/>
<accession>A0A6J4V1X5</accession>
<organism evidence="1">
    <name type="scientific">uncultured Thermomicrobiales bacterium</name>
    <dbReference type="NCBI Taxonomy" id="1645740"/>
    <lineage>
        <taxon>Bacteria</taxon>
        <taxon>Pseudomonadati</taxon>
        <taxon>Thermomicrobiota</taxon>
        <taxon>Thermomicrobia</taxon>
        <taxon>Thermomicrobiales</taxon>
        <taxon>environmental samples</taxon>
    </lineage>
</organism>
<dbReference type="EMBL" id="CADCWN010000103">
    <property type="protein sequence ID" value="CAA9564593.1"/>
    <property type="molecule type" value="Genomic_DNA"/>
</dbReference>
<protein>
    <submittedName>
        <fullName evidence="1">Uncharacterized protein</fullName>
    </submittedName>
</protein>
<gene>
    <name evidence="1" type="ORF">AVDCRST_MAG18-1367</name>
</gene>
<evidence type="ECO:0000313" key="1">
    <source>
        <dbReference type="EMBL" id="CAA9564593.1"/>
    </source>
</evidence>
<name>A0A6J4V1X5_9BACT</name>
<reference evidence="1" key="1">
    <citation type="submission" date="2020-02" db="EMBL/GenBank/DDBJ databases">
        <authorList>
            <person name="Meier V. D."/>
        </authorList>
    </citation>
    <scope>NUCLEOTIDE SEQUENCE</scope>
    <source>
        <strain evidence="1">AVDCRST_MAG18</strain>
    </source>
</reference>
<sequence length="66" mass="7232">MEAWLRRPPGAAARITGQTLEQALSDPIARRGVGRALRSAPTILRDRSIVPPGVEAQLMLLERHHA</sequence>